<name>A0ACC1PEI2_9APHY</name>
<gene>
    <name evidence="1" type="ORF">NUW54_g8523</name>
</gene>
<reference evidence="1" key="1">
    <citation type="submission" date="2022-08" db="EMBL/GenBank/DDBJ databases">
        <title>Genome Sequence of Pycnoporus sanguineus.</title>
        <authorList>
            <person name="Buettner E."/>
        </authorList>
    </citation>
    <scope>NUCLEOTIDE SEQUENCE</scope>
    <source>
        <strain evidence="1">CG-C14</strain>
    </source>
</reference>
<evidence type="ECO:0000313" key="2">
    <source>
        <dbReference type="Proteomes" id="UP001144978"/>
    </source>
</evidence>
<keyword evidence="2" id="KW-1185">Reference proteome</keyword>
<dbReference type="EMBL" id="JANSHE010002657">
    <property type="protein sequence ID" value="KAJ2990257.1"/>
    <property type="molecule type" value="Genomic_DNA"/>
</dbReference>
<dbReference type="Proteomes" id="UP001144978">
    <property type="component" value="Unassembled WGS sequence"/>
</dbReference>
<proteinExistence type="predicted"/>
<accession>A0ACC1PEI2</accession>
<organism evidence="1 2">
    <name type="scientific">Trametes sanguinea</name>
    <dbReference type="NCBI Taxonomy" id="158606"/>
    <lineage>
        <taxon>Eukaryota</taxon>
        <taxon>Fungi</taxon>
        <taxon>Dikarya</taxon>
        <taxon>Basidiomycota</taxon>
        <taxon>Agaricomycotina</taxon>
        <taxon>Agaricomycetes</taxon>
        <taxon>Polyporales</taxon>
        <taxon>Polyporaceae</taxon>
        <taxon>Trametes</taxon>
    </lineage>
</organism>
<protein>
    <submittedName>
        <fullName evidence="1">Uncharacterized protein</fullName>
    </submittedName>
</protein>
<evidence type="ECO:0000313" key="1">
    <source>
        <dbReference type="EMBL" id="KAJ2990257.1"/>
    </source>
</evidence>
<sequence length="156" mass="17791">MPVSDLGFNIWGAIASALGIVALIPVFLVWLRPRLPRAMLPCVLEMHREVKDLFETALKEGLITTHTDLYHKFNVNLLDVAIRVDQVRAEVYCIRSWKQDAQKWWSGLSADMFLLRKDLNTMRIRIAKRSSSERKRLASLGLAGEYSAVSEHEGLQ</sequence>
<comment type="caution">
    <text evidence="1">The sequence shown here is derived from an EMBL/GenBank/DDBJ whole genome shotgun (WGS) entry which is preliminary data.</text>
</comment>